<dbReference type="Pfam" id="PF00270">
    <property type="entry name" value="DEAD"/>
    <property type="match status" value="1"/>
</dbReference>
<dbReference type="GO" id="GO:0004519">
    <property type="term" value="F:endonuclease activity"/>
    <property type="evidence" value="ECO:0007669"/>
    <property type="project" value="UniProtKB-KW"/>
</dbReference>
<evidence type="ECO:0000256" key="5">
    <source>
        <dbReference type="ARBA" id="ARBA00022801"/>
    </source>
</evidence>
<dbReference type="SUPFAM" id="SSF52540">
    <property type="entry name" value="P-loop containing nucleoside triphosphate hydrolases"/>
    <property type="match status" value="1"/>
</dbReference>
<dbReference type="SMART" id="SM00471">
    <property type="entry name" value="HDc"/>
    <property type="match status" value="1"/>
</dbReference>
<evidence type="ECO:0000256" key="3">
    <source>
        <dbReference type="ARBA" id="ARBA00022723"/>
    </source>
</evidence>
<dbReference type="InterPro" id="IPR038257">
    <property type="entry name" value="CRISPR-assoc_Cas3_HD_sf"/>
</dbReference>
<accession>A0A346AZC9</accession>
<dbReference type="GO" id="GO:0005524">
    <property type="term" value="F:ATP binding"/>
    <property type="evidence" value="ECO:0007669"/>
    <property type="project" value="UniProtKB-KW"/>
</dbReference>
<dbReference type="GO" id="GO:0046872">
    <property type="term" value="F:metal ion binding"/>
    <property type="evidence" value="ECO:0007669"/>
    <property type="project" value="UniProtKB-KW"/>
</dbReference>
<dbReference type="InterPro" id="IPR006483">
    <property type="entry name" value="CRISPR-assoc_Cas3_HD"/>
</dbReference>
<reference evidence="10 11" key="1">
    <citation type="submission" date="2018-05" db="EMBL/GenBank/DDBJ databases">
        <title>Complete genome sequence of Megasphaera sp. AJH120T, isolated from the ceca of a chicken.</title>
        <authorList>
            <person name="Maki J."/>
            <person name="Looft T."/>
        </authorList>
    </citation>
    <scope>NUCLEOTIDE SEQUENCE [LARGE SCALE GENOMIC DNA]</scope>
    <source>
        <strain evidence="10 11">AJH120</strain>
    </source>
</reference>
<dbReference type="OrthoDB" id="9810236at2"/>
<protein>
    <submittedName>
        <fullName evidence="10">CRISPR-associated endonuclease Cas3</fullName>
    </submittedName>
</protein>
<dbReference type="CDD" id="cd17930">
    <property type="entry name" value="DEXHc_cas3"/>
    <property type="match status" value="1"/>
</dbReference>
<dbReference type="InterPro" id="IPR054712">
    <property type="entry name" value="Cas3-like_dom"/>
</dbReference>
<evidence type="ECO:0000256" key="4">
    <source>
        <dbReference type="ARBA" id="ARBA00022741"/>
    </source>
</evidence>
<evidence type="ECO:0000256" key="2">
    <source>
        <dbReference type="ARBA" id="ARBA00009046"/>
    </source>
</evidence>
<proteinExistence type="inferred from homology"/>
<dbReference type="Pfam" id="PF22590">
    <property type="entry name" value="Cas3-like_C_2"/>
    <property type="match status" value="1"/>
</dbReference>
<evidence type="ECO:0000256" key="8">
    <source>
        <dbReference type="ARBA" id="ARBA00023118"/>
    </source>
</evidence>
<dbReference type="InterPro" id="IPR027417">
    <property type="entry name" value="P-loop_NTPase"/>
</dbReference>
<evidence type="ECO:0000313" key="10">
    <source>
        <dbReference type="EMBL" id="AXL21222.1"/>
    </source>
</evidence>
<keyword evidence="5" id="KW-0378">Hydrolase</keyword>
<dbReference type="GO" id="GO:0004386">
    <property type="term" value="F:helicase activity"/>
    <property type="evidence" value="ECO:0007669"/>
    <property type="project" value="UniProtKB-KW"/>
</dbReference>
<dbReference type="PROSITE" id="PS51643">
    <property type="entry name" value="HD_CAS3"/>
    <property type="match status" value="1"/>
</dbReference>
<comment type="similarity">
    <text evidence="2">In the central section; belongs to the CRISPR-associated helicase Cas3 family.</text>
</comment>
<keyword evidence="11" id="KW-1185">Reference proteome</keyword>
<comment type="similarity">
    <text evidence="1">In the N-terminal section; belongs to the CRISPR-associated nuclease Cas3-HD family.</text>
</comment>
<dbReference type="GO" id="GO:0051607">
    <property type="term" value="P:defense response to virus"/>
    <property type="evidence" value="ECO:0007669"/>
    <property type="project" value="UniProtKB-KW"/>
</dbReference>
<name>A0A346AZC9_9FIRM</name>
<keyword evidence="6" id="KW-0347">Helicase</keyword>
<sequence>MDIEWDLLLAHWDAELKKGQYIKDHVRNTAEYMARIGKSLGLESICILIGLLHDAGKVNRDWQKYIRGEAASGGDHAGVGAWYVQHVLYKYVNNSVPADTYRWYGIYNEFLIYPILAHHGLYDVLKEMEDGSVCCWTEKRLKENERLILAHEELTSFIHVLDGWAGKWFKTSLFQLYQKGFAEWMDWHKAIQHMIGKSGKAVMQDADSRRQASLFYFGATVRLLTGILKEADVYDSANWALEERQQVYKDEELDAVWQQMGDNVERLYDLFHKAENPSLLNQVRTAMADDAYAAAAVTKDGCYRLPMPVGAGKTNASLRYALHHARTFHDRRIIYATAFLSVLEQNAKDIQDIIGKEHVLEHHSSVVADDCAGEEDEYEGAEYLRESWESPVILTTLVQLSNTLFKGQSACLRRFSKLIRSVIIIDEIQSLPVTCVHVYNLMMNFLTHMMGATIIHCTATPPGLDDEGALNYPCIYEKDEKGSPVALVDGSLMAAPVFARAQFYSLLGERFTQFLSTEQLVAHVMMQLEQEKSALIIVNTKKAVRKVYDAIADWLDAHDRPGECWYLTTNLCAAHRLERITRMKEELQKLREGSRQTPLICVSTNLIAAGVNIDFDVVYRSLTSLDGVLQAGGRCNRDGKRKIPGRVYLFMYMDETLEKMPVLQKEREASLEALRKVYGSKREEEALDIGACLDEYFRRLYHKNRQALDYPVQDGPFSQTLLQMLSENRDMAAQYRIGHRSSVPYLLRQRFKTAADAFQLIDNKEKTVIVPYKNEELIDEVFALVGDDGHPDFAALKPVLQKLQRYTVGMYDMKEYVQVIPELGIYLLDPEGYDEEFGLTKGEWSELIF</sequence>
<dbReference type="InterPro" id="IPR006674">
    <property type="entry name" value="HD_domain"/>
</dbReference>
<keyword evidence="3" id="KW-0479">Metal-binding</keyword>
<gene>
    <name evidence="10" type="ORF">DKB62_06430</name>
</gene>
<dbReference type="KEGG" id="meg:DKB62_06430"/>
<dbReference type="GO" id="GO:0003676">
    <property type="term" value="F:nucleic acid binding"/>
    <property type="evidence" value="ECO:0007669"/>
    <property type="project" value="InterPro"/>
</dbReference>
<dbReference type="Proteomes" id="UP000254337">
    <property type="component" value="Chromosome"/>
</dbReference>
<dbReference type="NCBIfam" id="TIGR01596">
    <property type="entry name" value="cas3_HD"/>
    <property type="match status" value="1"/>
</dbReference>
<evidence type="ECO:0000313" key="11">
    <source>
        <dbReference type="Proteomes" id="UP000254337"/>
    </source>
</evidence>
<feature type="domain" description="HD Cas3-type" evidence="9">
    <location>
        <begin position="15"/>
        <end position="165"/>
    </location>
</feature>
<evidence type="ECO:0000256" key="7">
    <source>
        <dbReference type="ARBA" id="ARBA00022840"/>
    </source>
</evidence>
<dbReference type="AlphaFoldDB" id="A0A346AZC9"/>
<keyword evidence="8" id="KW-0051">Antiviral defense</keyword>
<dbReference type="GO" id="GO:0016787">
    <property type="term" value="F:hydrolase activity"/>
    <property type="evidence" value="ECO:0007669"/>
    <property type="project" value="UniProtKB-KW"/>
</dbReference>
<keyword evidence="10" id="KW-0255">Endonuclease</keyword>
<dbReference type="InterPro" id="IPR003607">
    <property type="entry name" value="HD/PDEase_dom"/>
</dbReference>
<keyword evidence="10" id="KW-0540">Nuclease</keyword>
<dbReference type="InterPro" id="IPR011545">
    <property type="entry name" value="DEAD/DEAH_box_helicase_dom"/>
</dbReference>
<evidence type="ECO:0000256" key="1">
    <source>
        <dbReference type="ARBA" id="ARBA00006847"/>
    </source>
</evidence>
<dbReference type="Gene3D" id="3.40.50.300">
    <property type="entry name" value="P-loop containing nucleotide triphosphate hydrolases"/>
    <property type="match status" value="2"/>
</dbReference>
<keyword evidence="7" id="KW-0067">ATP-binding</keyword>
<organism evidence="10 11">
    <name type="scientific">Megasphaera stantonii</name>
    <dbReference type="NCBI Taxonomy" id="2144175"/>
    <lineage>
        <taxon>Bacteria</taxon>
        <taxon>Bacillati</taxon>
        <taxon>Bacillota</taxon>
        <taxon>Negativicutes</taxon>
        <taxon>Veillonellales</taxon>
        <taxon>Veillonellaceae</taxon>
        <taxon>Megasphaera</taxon>
    </lineage>
</organism>
<evidence type="ECO:0000256" key="6">
    <source>
        <dbReference type="ARBA" id="ARBA00022806"/>
    </source>
</evidence>
<evidence type="ECO:0000259" key="9">
    <source>
        <dbReference type="PROSITE" id="PS51643"/>
    </source>
</evidence>
<dbReference type="SUPFAM" id="SSF109604">
    <property type="entry name" value="HD-domain/PDEase-like"/>
    <property type="match status" value="1"/>
</dbReference>
<dbReference type="CDD" id="cd09641">
    <property type="entry name" value="Cas3''_I"/>
    <property type="match status" value="1"/>
</dbReference>
<dbReference type="RefSeq" id="WP_107196257.1">
    <property type="nucleotide sequence ID" value="NZ_CP029462.1"/>
</dbReference>
<dbReference type="Pfam" id="PF01966">
    <property type="entry name" value="HD"/>
    <property type="match status" value="1"/>
</dbReference>
<keyword evidence="4" id="KW-0547">Nucleotide-binding</keyword>
<dbReference type="Gene3D" id="1.10.3210.30">
    <property type="match status" value="1"/>
</dbReference>
<dbReference type="EMBL" id="CP029462">
    <property type="protein sequence ID" value="AXL21222.1"/>
    <property type="molecule type" value="Genomic_DNA"/>
</dbReference>